<protein>
    <submittedName>
        <fullName evidence="2">DUF2381 family protein</fullName>
    </submittedName>
</protein>
<dbReference type="EMBL" id="RAVZ01000287">
    <property type="protein sequence ID" value="RKG77266.1"/>
    <property type="molecule type" value="Genomic_DNA"/>
</dbReference>
<comment type="caution">
    <text evidence="2">The sequence shown here is derived from an EMBL/GenBank/DDBJ whole genome shotgun (WGS) entry which is preliminary data.</text>
</comment>
<feature type="chain" id="PRO_5017311096" evidence="1">
    <location>
        <begin position="17"/>
        <end position="165"/>
    </location>
</feature>
<reference evidence="3" key="1">
    <citation type="submission" date="2018-09" db="EMBL/GenBank/DDBJ databases">
        <authorList>
            <person name="Livingstone P.G."/>
            <person name="Whitworth D.E."/>
        </authorList>
    </citation>
    <scope>NUCLEOTIDE SEQUENCE [LARGE SCALE GENOMIC DNA]</scope>
    <source>
        <strain evidence="3">CA054A</strain>
    </source>
</reference>
<evidence type="ECO:0000313" key="2">
    <source>
        <dbReference type="EMBL" id="RKG77266.1"/>
    </source>
</evidence>
<evidence type="ECO:0000313" key="3">
    <source>
        <dbReference type="Proteomes" id="UP000268094"/>
    </source>
</evidence>
<dbReference type="Proteomes" id="UP000268094">
    <property type="component" value="Unassembled WGS sequence"/>
</dbReference>
<name>A0A3A8I3D2_9BACT</name>
<organism evidence="2 3">
    <name type="scientific">Corallococcus terminator</name>
    <dbReference type="NCBI Taxonomy" id="2316733"/>
    <lineage>
        <taxon>Bacteria</taxon>
        <taxon>Pseudomonadati</taxon>
        <taxon>Myxococcota</taxon>
        <taxon>Myxococcia</taxon>
        <taxon>Myxococcales</taxon>
        <taxon>Cystobacterineae</taxon>
        <taxon>Myxococcaceae</taxon>
        <taxon>Corallococcus</taxon>
    </lineage>
</organism>
<keyword evidence="1" id="KW-0732">Signal</keyword>
<keyword evidence="3" id="KW-1185">Reference proteome</keyword>
<accession>A0A3A8I3D2</accession>
<dbReference type="AlphaFoldDB" id="A0A3A8I3D2"/>
<sequence length="165" mass="17457">MLLFLLPLLASAEVLASDATSPMPQQTCRCTVELSTLLSSGLMNAQGVATLRLNAPASSASVNNKADFRIRSFRSSQRIAVLIELPEGVSLPGRDLLASLGALQPQVLPTLQVLQVAPSTASERAQIIVEAPASTTEALGVYTLELLDAEGTRFLVLPDVRFPTS</sequence>
<evidence type="ECO:0000256" key="1">
    <source>
        <dbReference type="SAM" id="SignalP"/>
    </source>
</evidence>
<gene>
    <name evidence="2" type="ORF">D7V88_31240</name>
</gene>
<feature type="signal peptide" evidence="1">
    <location>
        <begin position="1"/>
        <end position="16"/>
    </location>
</feature>
<proteinExistence type="predicted"/>